<dbReference type="InterPro" id="IPR014223">
    <property type="entry name" value="ABC_CydC/D"/>
</dbReference>
<keyword evidence="3" id="KW-0547">Nucleotide-binding</keyword>
<reference evidence="10 11" key="1">
    <citation type="submission" date="2019-06" db="EMBL/GenBank/DDBJ databases">
        <title>Sequencing the genomes of 1000 actinobacteria strains.</title>
        <authorList>
            <person name="Klenk H.-P."/>
        </authorList>
    </citation>
    <scope>NUCLEOTIDE SEQUENCE [LARGE SCALE GENOMIC DNA]</scope>
    <source>
        <strain evidence="10 11">DSM 8251</strain>
    </source>
</reference>
<keyword evidence="2 7" id="KW-0812">Transmembrane</keyword>
<keyword evidence="11" id="KW-1185">Reference proteome</keyword>
<proteinExistence type="predicted"/>
<dbReference type="PANTHER" id="PTHR24221:SF654">
    <property type="entry name" value="ATP-BINDING CASSETTE SUB-FAMILY B MEMBER 6"/>
    <property type="match status" value="1"/>
</dbReference>
<dbReference type="Gene3D" id="3.40.50.300">
    <property type="entry name" value="P-loop containing nucleotide triphosphate hydrolases"/>
    <property type="match status" value="1"/>
</dbReference>
<protein>
    <submittedName>
        <fullName evidence="10">ATP-binding cassette subfamily C protein CydC</fullName>
    </submittedName>
</protein>
<dbReference type="GO" id="GO:0034775">
    <property type="term" value="P:glutathione transmembrane transport"/>
    <property type="evidence" value="ECO:0007669"/>
    <property type="project" value="InterPro"/>
</dbReference>
<dbReference type="InterPro" id="IPR017871">
    <property type="entry name" value="ABC_transporter-like_CS"/>
</dbReference>
<comment type="caution">
    <text evidence="10">The sequence shown here is derived from an EMBL/GenBank/DDBJ whole genome shotgun (WGS) entry which is preliminary data.</text>
</comment>
<dbReference type="PROSITE" id="PS50929">
    <property type="entry name" value="ABC_TM1F"/>
    <property type="match status" value="1"/>
</dbReference>
<dbReference type="InterPro" id="IPR011527">
    <property type="entry name" value="ABC1_TM_dom"/>
</dbReference>
<evidence type="ECO:0000259" key="9">
    <source>
        <dbReference type="PROSITE" id="PS50929"/>
    </source>
</evidence>
<evidence type="ECO:0000256" key="4">
    <source>
        <dbReference type="ARBA" id="ARBA00022840"/>
    </source>
</evidence>
<dbReference type="InterPro" id="IPR003593">
    <property type="entry name" value="AAA+_ATPase"/>
</dbReference>
<organism evidence="10 11">
    <name type="scientific">Propioniferax innocua</name>
    <dbReference type="NCBI Taxonomy" id="1753"/>
    <lineage>
        <taxon>Bacteria</taxon>
        <taxon>Bacillati</taxon>
        <taxon>Actinomycetota</taxon>
        <taxon>Actinomycetes</taxon>
        <taxon>Propionibacteriales</taxon>
        <taxon>Propionibacteriaceae</taxon>
        <taxon>Propioniferax</taxon>
    </lineage>
</organism>
<comment type="subcellular location">
    <subcellularLocation>
        <location evidence="1">Cell membrane</location>
        <topology evidence="1">Multi-pass membrane protein</topology>
    </subcellularLocation>
</comment>
<name>A0A542ZSX8_9ACTN</name>
<feature type="transmembrane region" description="Helical" evidence="7">
    <location>
        <begin position="165"/>
        <end position="184"/>
    </location>
</feature>
<feature type="domain" description="ABC transporter" evidence="8">
    <location>
        <begin position="341"/>
        <end position="536"/>
    </location>
</feature>
<keyword evidence="4 10" id="KW-0067">ATP-binding</keyword>
<dbReference type="EMBL" id="VFOR01000001">
    <property type="protein sequence ID" value="TQL63458.1"/>
    <property type="molecule type" value="Genomic_DNA"/>
</dbReference>
<gene>
    <name evidence="10" type="ORF">FB460_1272</name>
</gene>
<dbReference type="Proteomes" id="UP000316196">
    <property type="component" value="Unassembled WGS sequence"/>
</dbReference>
<evidence type="ECO:0000256" key="7">
    <source>
        <dbReference type="SAM" id="Phobius"/>
    </source>
</evidence>
<feature type="domain" description="ABC transmembrane type-1" evidence="9">
    <location>
        <begin position="29"/>
        <end position="308"/>
    </location>
</feature>
<evidence type="ECO:0000256" key="5">
    <source>
        <dbReference type="ARBA" id="ARBA00022989"/>
    </source>
</evidence>
<dbReference type="SUPFAM" id="SSF52540">
    <property type="entry name" value="P-loop containing nucleoside triphosphate hydrolases"/>
    <property type="match status" value="1"/>
</dbReference>
<sequence length="538" mass="56463">MTVAAPRRNQWRLVRELFDDVPWSRTSFAMSVLCSVLASFSAVALMGIAGWLINRAAEQPPVMHLTAATVLVRACGLGRGAFRYVERLFSHDLALRLQSVLRLRTYDALAHTTLLSRRRGDLLVRIVSDVEAIMDVVVRVLLPFASAGIVVMATTIIIATMSVPIAAGLFLSALAAGVAVPLLARTASRAADRALIPTRGELAGIVAEINDAATDLAAYEDTSRIRALQEVDEQLRRAEERAAAVRGFAAAAQVVAAGVAVLWSLGFGIAQVEAGTLSRVELAVVVLTPLALHEVLTTLTQAAQTGTRAAAALDRVGQILDAPPLGQGDAVAGSPSEDPGISVTDASIGWSPDEPVRTGVDVHVAPGEWVALTGPSGCGKTTLAATIMGLIPSLGGHVEVRGTVGYLAQDAHVFNTSIRENVQIGDRDATDDQILDALSRAGLATPAGVLDRIVGEEGSMLSGGEARRLAIARLLVGGRQTWILDEPTEHLDTETAAALLNDLRELTADAPVLVITHDPAVMQIASRQIALDATPAGE</sequence>
<evidence type="ECO:0000259" key="8">
    <source>
        <dbReference type="PROSITE" id="PS50893"/>
    </source>
</evidence>
<dbReference type="InterPro" id="IPR039421">
    <property type="entry name" value="Type_1_exporter"/>
</dbReference>
<evidence type="ECO:0000313" key="11">
    <source>
        <dbReference type="Proteomes" id="UP000316196"/>
    </source>
</evidence>
<dbReference type="GO" id="GO:0016887">
    <property type="term" value="F:ATP hydrolysis activity"/>
    <property type="evidence" value="ECO:0007669"/>
    <property type="project" value="InterPro"/>
</dbReference>
<dbReference type="GO" id="GO:0005524">
    <property type="term" value="F:ATP binding"/>
    <property type="evidence" value="ECO:0007669"/>
    <property type="project" value="UniProtKB-KW"/>
</dbReference>
<dbReference type="PANTHER" id="PTHR24221">
    <property type="entry name" value="ATP-BINDING CASSETTE SUB-FAMILY B"/>
    <property type="match status" value="1"/>
</dbReference>
<dbReference type="RefSeq" id="WP_142093180.1">
    <property type="nucleotide sequence ID" value="NZ_BAAAMD010000002.1"/>
</dbReference>
<evidence type="ECO:0000256" key="1">
    <source>
        <dbReference type="ARBA" id="ARBA00004651"/>
    </source>
</evidence>
<feature type="transmembrane region" description="Helical" evidence="7">
    <location>
        <begin position="243"/>
        <end position="269"/>
    </location>
</feature>
<keyword evidence="6 7" id="KW-0472">Membrane</keyword>
<dbReference type="OrthoDB" id="3237158at2"/>
<dbReference type="GO" id="GO:0045454">
    <property type="term" value="P:cell redox homeostasis"/>
    <property type="evidence" value="ECO:0007669"/>
    <property type="project" value="InterPro"/>
</dbReference>
<dbReference type="Gene3D" id="1.20.1560.10">
    <property type="entry name" value="ABC transporter type 1, transmembrane domain"/>
    <property type="match status" value="1"/>
</dbReference>
<dbReference type="GO" id="GO:0034040">
    <property type="term" value="F:ATPase-coupled lipid transmembrane transporter activity"/>
    <property type="evidence" value="ECO:0007669"/>
    <property type="project" value="TreeGrafter"/>
</dbReference>
<dbReference type="PROSITE" id="PS50893">
    <property type="entry name" value="ABC_TRANSPORTER_2"/>
    <property type="match status" value="1"/>
</dbReference>
<dbReference type="SMART" id="SM00382">
    <property type="entry name" value="AAA"/>
    <property type="match status" value="1"/>
</dbReference>
<dbReference type="NCBIfam" id="TIGR02868">
    <property type="entry name" value="CydC"/>
    <property type="match status" value="1"/>
</dbReference>
<dbReference type="GO" id="GO:0005886">
    <property type="term" value="C:plasma membrane"/>
    <property type="evidence" value="ECO:0007669"/>
    <property type="project" value="UniProtKB-SubCell"/>
</dbReference>
<dbReference type="Pfam" id="PF00005">
    <property type="entry name" value="ABC_tran"/>
    <property type="match status" value="1"/>
</dbReference>
<evidence type="ECO:0000313" key="10">
    <source>
        <dbReference type="EMBL" id="TQL63458.1"/>
    </source>
</evidence>
<evidence type="ECO:0000256" key="3">
    <source>
        <dbReference type="ARBA" id="ARBA00022741"/>
    </source>
</evidence>
<evidence type="ECO:0000256" key="2">
    <source>
        <dbReference type="ARBA" id="ARBA00022692"/>
    </source>
</evidence>
<dbReference type="PROSITE" id="PS00211">
    <property type="entry name" value="ABC_TRANSPORTER_1"/>
    <property type="match status" value="1"/>
</dbReference>
<accession>A0A542ZSX8</accession>
<dbReference type="GO" id="GO:0140359">
    <property type="term" value="F:ABC-type transporter activity"/>
    <property type="evidence" value="ECO:0007669"/>
    <property type="project" value="InterPro"/>
</dbReference>
<dbReference type="AlphaFoldDB" id="A0A542ZSX8"/>
<dbReference type="InterPro" id="IPR003439">
    <property type="entry name" value="ABC_transporter-like_ATP-bd"/>
</dbReference>
<evidence type="ECO:0000256" key="6">
    <source>
        <dbReference type="ARBA" id="ARBA00023136"/>
    </source>
</evidence>
<feature type="transmembrane region" description="Helical" evidence="7">
    <location>
        <begin position="136"/>
        <end position="159"/>
    </location>
</feature>
<keyword evidence="5 7" id="KW-1133">Transmembrane helix</keyword>
<feature type="transmembrane region" description="Helical" evidence="7">
    <location>
        <begin position="28"/>
        <end position="53"/>
    </location>
</feature>
<dbReference type="InterPro" id="IPR027417">
    <property type="entry name" value="P-loop_NTPase"/>
</dbReference>
<dbReference type="InterPro" id="IPR036640">
    <property type="entry name" value="ABC1_TM_sf"/>
</dbReference>
<dbReference type="SUPFAM" id="SSF90123">
    <property type="entry name" value="ABC transporter transmembrane region"/>
    <property type="match status" value="1"/>
</dbReference>